<dbReference type="AlphaFoldDB" id="T0Z346"/>
<feature type="transmembrane region" description="Helical" evidence="1">
    <location>
        <begin position="30"/>
        <end position="57"/>
    </location>
</feature>
<dbReference type="Gene3D" id="1.20.1250.20">
    <property type="entry name" value="MFS general substrate transporter like domains"/>
    <property type="match status" value="1"/>
</dbReference>
<keyword evidence="1" id="KW-1133">Transmembrane helix</keyword>
<keyword evidence="1" id="KW-0812">Transmembrane</keyword>
<dbReference type="InterPro" id="IPR036259">
    <property type="entry name" value="MFS_trans_sf"/>
</dbReference>
<dbReference type="PANTHER" id="PTHR23518">
    <property type="entry name" value="C-METHYLTRANSFERASE"/>
    <property type="match status" value="1"/>
</dbReference>
<name>T0Z346_9ZZZZ</name>
<reference evidence="3" key="2">
    <citation type="journal article" date="2014" name="ISME J.">
        <title>Microbial stratification in low pH oxic and suboxic macroscopic growths along an acid mine drainage.</title>
        <authorList>
            <person name="Mendez-Garcia C."/>
            <person name="Mesa V."/>
            <person name="Sprenger R.R."/>
            <person name="Richter M."/>
            <person name="Diez M.S."/>
            <person name="Solano J."/>
            <person name="Bargiela R."/>
            <person name="Golyshina O.V."/>
            <person name="Manteca A."/>
            <person name="Ramos J.L."/>
            <person name="Gallego J.R."/>
            <person name="Llorente I."/>
            <person name="Martins Dos Santos V.A."/>
            <person name="Jensen O.N."/>
            <person name="Pelaez A.I."/>
            <person name="Sanchez J."/>
            <person name="Ferrer M."/>
        </authorList>
    </citation>
    <scope>NUCLEOTIDE SEQUENCE</scope>
</reference>
<gene>
    <name evidence="3" type="ORF">B1B_15697</name>
</gene>
<sequence>RRVYLLASAAFVRSSGRSAAYVFLPLILYILFHLSFLQVGLLTAAIVPVNVAGYFIGGSASDRIGRRPLAAFPPLLIATAFVALYLWGAQDLTLLVGLWVPQGFLIGLQGPAQDAMVGDVTEPHQRVNAFGFQRVMANAGFALSPALGGYLAASYGLPIVFLMAAVTTFGEGLLLLLFLRESNPQDVRAGASPGTEQAPRFRDQLRAPFHDGLLLALGLLGL</sequence>
<dbReference type="PROSITE" id="PS50850">
    <property type="entry name" value="MFS"/>
    <property type="match status" value="1"/>
</dbReference>
<dbReference type="EMBL" id="AUZY01010440">
    <property type="protein sequence ID" value="EQD38687.1"/>
    <property type="molecule type" value="Genomic_DNA"/>
</dbReference>
<dbReference type="InterPro" id="IPR020846">
    <property type="entry name" value="MFS_dom"/>
</dbReference>
<feature type="transmembrane region" description="Helical" evidence="1">
    <location>
        <begin position="155"/>
        <end position="179"/>
    </location>
</feature>
<proteinExistence type="predicted"/>
<accession>T0Z346</accession>
<feature type="domain" description="Major facilitator superfamily (MFS) profile" evidence="2">
    <location>
        <begin position="2"/>
        <end position="222"/>
    </location>
</feature>
<evidence type="ECO:0000256" key="1">
    <source>
        <dbReference type="SAM" id="Phobius"/>
    </source>
</evidence>
<dbReference type="Pfam" id="PF07690">
    <property type="entry name" value="MFS_1"/>
    <property type="match status" value="1"/>
</dbReference>
<dbReference type="InterPro" id="IPR011701">
    <property type="entry name" value="MFS"/>
</dbReference>
<keyword evidence="1" id="KW-0472">Membrane</keyword>
<feature type="non-terminal residue" evidence="3">
    <location>
        <position position="1"/>
    </location>
</feature>
<organism evidence="3">
    <name type="scientific">mine drainage metagenome</name>
    <dbReference type="NCBI Taxonomy" id="410659"/>
    <lineage>
        <taxon>unclassified sequences</taxon>
        <taxon>metagenomes</taxon>
        <taxon>ecological metagenomes</taxon>
    </lineage>
</organism>
<feature type="transmembrane region" description="Helical" evidence="1">
    <location>
        <begin position="69"/>
        <end position="88"/>
    </location>
</feature>
<dbReference type="GO" id="GO:0022857">
    <property type="term" value="F:transmembrane transporter activity"/>
    <property type="evidence" value="ECO:0007669"/>
    <property type="project" value="InterPro"/>
</dbReference>
<protein>
    <submittedName>
        <fullName evidence="3">Major facilitator superfamily MFS-1</fullName>
    </submittedName>
</protein>
<feature type="non-terminal residue" evidence="3">
    <location>
        <position position="222"/>
    </location>
</feature>
<reference evidence="3" key="1">
    <citation type="submission" date="2013-08" db="EMBL/GenBank/DDBJ databases">
        <authorList>
            <person name="Mendez C."/>
            <person name="Richter M."/>
            <person name="Ferrer M."/>
            <person name="Sanchez J."/>
        </authorList>
    </citation>
    <scope>NUCLEOTIDE SEQUENCE</scope>
</reference>
<evidence type="ECO:0000259" key="2">
    <source>
        <dbReference type="PROSITE" id="PS50850"/>
    </source>
</evidence>
<evidence type="ECO:0000313" key="3">
    <source>
        <dbReference type="EMBL" id="EQD38687.1"/>
    </source>
</evidence>
<dbReference type="PANTHER" id="PTHR23518:SF2">
    <property type="entry name" value="MAJOR FACILITATOR SUPERFAMILY TRANSPORTER"/>
    <property type="match status" value="1"/>
</dbReference>
<comment type="caution">
    <text evidence="3">The sequence shown here is derived from an EMBL/GenBank/DDBJ whole genome shotgun (WGS) entry which is preliminary data.</text>
</comment>
<dbReference type="SUPFAM" id="SSF103473">
    <property type="entry name" value="MFS general substrate transporter"/>
    <property type="match status" value="1"/>
</dbReference>